<dbReference type="AlphaFoldDB" id="A0A1F7X2W3"/>
<dbReference type="Gene3D" id="3.30.70.670">
    <property type="entry name" value="Formiminotransferase, C-terminal subdomain"/>
    <property type="match status" value="1"/>
</dbReference>
<dbReference type="SMART" id="SM01222">
    <property type="entry name" value="FTCD_N"/>
    <property type="match status" value="1"/>
</dbReference>
<keyword evidence="4" id="KW-0963">Cytoplasm</keyword>
<evidence type="ECO:0000256" key="1">
    <source>
        <dbReference type="ARBA" id="ARBA00004496"/>
    </source>
</evidence>
<evidence type="ECO:0000256" key="5">
    <source>
        <dbReference type="ARBA" id="ARBA00022679"/>
    </source>
</evidence>
<feature type="domain" description="Formiminotransferase N-terminal subdomain" evidence="9">
    <location>
        <begin position="3"/>
        <end position="180"/>
    </location>
</feature>
<evidence type="ECO:0000256" key="7">
    <source>
        <dbReference type="ARBA" id="ARBA00022954"/>
    </source>
</evidence>
<dbReference type="PANTHER" id="PTHR12234:SF8">
    <property type="entry name" value="FORMIMINOTRANSFERASE-CYCLODEAMINASE"/>
    <property type="match status" value="1"/>
</dbReference>
<dbReference type="GO" id="GO:0019557">
    <property type="term" value="P:L-histidine catabolic process to glutamate and formate"/>
    <property type="evidence" value="ECO:0007669"/>
    <property type="project" value="UniProtKB-UniPathway"/>
</dbReference>
<dbReference type="InterPro" id="IPR022384">
    <property type="entry name" value="FormiminoTrfase_cat_dom_sf"/>
</dbReference>
<dbReference type="InterPro" id="IPR037064">
    <property type="entry name" value="Formiminotransferase_N_sf"/>
</dbReference>
<dbReference type="EC" id="2.1.2.5" evidence="3"/>
<keyword evidence="6" id="KW-0369">Histidine metabolism</keyword>
<dbReference type="InterPro" id="IPR013802">
    <property type="entry name" value="Formiminotransferase_C"/>
</dbReference>
<evidence type="ECO:0000256" key="2">
    <source>
        <dbReference type="ARBA" id="ARBA00005082"/>
    </source>
</evidence>
<dbReference type="GO" id="GO:0030409">
    <property type="term" value="F:glutamate formimidoyltransferase activity"/>
    <property type="evidence" value="ECO:0007669"/>
    <property type="project" value="UniProtKB-EC"/>
</dbReference>
<dbReference type="Pfam" id="PF02971">
    <property type="entry name" value="FTCD"/>
    <property type="match status" value="1"/>
</dbReference>
<evidence type="ECO:0000313" key="11">
    <source>
        <dbReference type="Proteomes" id="UP000176939"/>
    </source>
</evidence>
<protein>
    <recommendedName>
        <fullName evidence="3">glutamate formimidoyltransferase</fullName>
        <ecNumber evidence="3">2.1.2.5</ecNumber>
    </recommendedName>
</protein>
<evidence type="ECO:0000313" key="10">
    <source>
        <dbReference type="EMBL" id="OGM08655.1"/>
    </source>
</evidence>
<reference evidence="10 11" key="1">
    <citation type="journal article" date="2016" name="Nat. Commun.">
        <title>Thousands of microbial genomes shed light on interconnected biogeochemical processes in an aquifer system.</title>
        <authorList>
            <person name="Anantharaman K."/>
            <person name="Brown C.T."/>
            <person name="Hug L.A."/>
            <person name="Sharon I."/>
            <person name="Castelle C.J."/>
            <person name="Probst A.J."/>
            <person name="Thomas B.C."/>
            <person name="Singh A."/>
            <person name="Wilkins M.J."/>
            <person name="Karaoz U."/>
            <person name="Brodie E.L."/>
            <person name="Williams K.H."/>
            <person name="Hubbard S.S."/>
            <person name="Banfield J.F."/>
        </authorList>
    </citation>
    <scope>NUCLEOTIDE SEQUENCE [LARGE SCALE GENOMIC DNA]</scope>
</reference>
<dbReference type="SUPFAM" id="SSF55116">
    <property type="entry name" value="Formiminotransferase domain of formiminotransferase-cyclodeaminase"/>
    <property type="match status" value="2"/>
</dbReference>
<dbReference type="UniPathway" id="UPA00379">
    <property type="reaction ID" value="UER00555"/>
</dbReference>
<dbReference type="SMART" id="SM01221">
    <property type="entry name" value="FTCD"/>
    <property type="match status" value="1"/>
</dbReference>
<organism evidence="10 11">
    <name type="scientific">Candidatus Woesebacteria bacterium RBG_13_36_22</name>
    <dbReference type="NCBI Taxonomy" id="1802478"/>
    <lineage>
        <taxon>Bacteria</taxon>
        <taxon>Candidatus Woeseibacteriota</taxon>
    </lineage>
</organism>
<sequence>MQKLIECVPNFSEGRNKKVIDKIFSAANIKGVKVFELEFDKSHNRSLFTIVGSPEKVLASVLESIKVATKMIDMNKHLGEHPRIGATDVVPFVPISGVSMKECVNLSKKLAVRVAKELKIPVYLYEDSATRKERINLADVRKGEYEGLKKEIKVNPDRKPDYGPSSLHPTAGAVVIGARKYLVAYNVNLDTKDIAIAKKIAEKVREKDGGLKAVKALGFNVGGYAQVSMNLVDFEKTNFDEAYWEIEKLAKRFNVKIKSSEIYGMIPLEAVVRAIKYTFKADTFKSDQILEKKLFE</sequence>
<dbReference type="InterPro" id="IPR037070">
    <property type="entry name" value="Formiminotransferase_C_sf"/>
</dbReference>
<dbReference type="Pfam" id="PF07837">
    <property type="entry name" value="FTCD_N"/>
    <property type="match status" value="1"/>
</dbReference>
<evidence type="ECO:0000256" key="4">
    <source>
        <dbReference type="ARBA" id="ARBA00022490"/>
    </source>
</evidence>
<proteinExistence type="predicted"/>
<dbReference type="InterPro" id="IPR051623">
    <property type="entry name" value="FTCD"/>
</dbReference>
<dbReference type="NCBIfam" id="TIGR02024">
    <property type="entry name" value="FtcD"/>
    <property type="match status" value="1"/>
</dbReference>
<dbReference type="GO" id="GO:0005737">
    <property type="term" value="C:cytoplasm"/>
    <property type="evidence" value="ECO:0007669"/>
    <property type="project" value="UniProtKB-SubCell"/>
</dbReference>
<dbReference type="PANTHER" id="PTHR12234">
    <property type="entry name" value="FORMIMINOTRANSFERASE-CYCLODEAMINASE"/>
    <property type="match status" value="1"/>
</dbReference>
<gene>
    <name evidence="10" type="ORF">A2Z67_00250</name>
</gene>
<evidence type="ECO:0000256" key="6">
    <source>
        <dbReference type="ARBA" id="ARBA00022808"/>
    </source>
</evidence>
<feature type="domain" description="Formiminotransferase C-terminal subdomain" evidence="8">
    <location>
        <begin position="181"/>
        <end position="293"/>
    </location>
</feature>
<keyword evidence="7" id="KW-0290">Folate-binding</keyword>
<comment type="subcellular location">
    <subcellularLocation>
        <location evidence="1">Cytoplasm</location>
    </subcellularLocation>
</comment>
<dbReference type="GO" id="GO:0005542">
    <property type="term" value="F:folic acid binding"/>
    <property type="evidence" value="ECO:0007669"/>
    <property type="project" value="UniProtKB-KW"/>
</dbReference>
<dbReference type="InterPro" id="IPR012886">
    <property type="entry name" value="Formiminotransferase_N"/>
</dbReference>
<accession>A0A1F7X2W3</accession>
<comment type="pathway">
    <text evidence="2">Amino-acid degradation; L-histidine degradation into L-glutamate; L-glutamate from N-formimidoyl-L-glutamate (transferase route): step 1/1.</text>
</comment>
<dbReference type="InterPro" id="IPR004227">
    <property type="entry name" value="Formiminotransferase_cat"/>
</dbReference>
<dbReference type="Gene3D" id="3.30.990.10">
    <property type="entry name" value="Formiminotransferase, N-terminal subdomain"/>
    <property type="match status" value="1"/>
</dbReference>
<name>A0A1F7X2W3_9BACT</name>
<keyword evidence="5 10" id="KW-0808">Transferase</keyword>
<evidence type="ECO:0000259" key="8">
    <source>
        <dbReference type="SMART" id="SM01221"/>
    </source>
</evidence>
<dbReference type="Proteomes" id="UP000176939">
    <property type="component" value="Unassembled WGS sequence"/>
</dbReference>
<dbReference type="EMBL" id="MGFQ01000038">
    <property type="protein sequence ID" value="OGM08655.1"/>
    <property type="molecule type" value="Genomic_DNA"/>
</dbReference>
<dbReference type="GO" id="GO:0019556">
    <property type="term" value="P:L-histidine catabolic process to glutamate and formamide"/>
    <property type="evidence" value="ECO:0007669"/>
    <property type="project" value="UniProtKB-UniPathway"/>
</dbReference>
<comment type="caution">
    <text evidence="10">The sequence shown here is derived from an EMBL/GenBank/DDBJ whole genome shotgun (WGS) entry which is preliminary data.</text>
</comment>
<evidence type="ECO:0000256" key="3">
    <source>
        <dbReference type="ARBA" id="ARBA00012252"/>
    </source>
</evidence>
<evidence type="ECO:0000259" key="9">
    <source>
        <dbReference type="SMART" id="SM01222"/>
    </source>
</evidence>